<dbReference type="InterPro" id="IPR023833">
    <property type="entry name" value="Signal_pept_SipW-depend-type"/>
</dbReference>
<dbReference type="Proteomes" id="UP000550354">
    <property type="component" value="Unassembled WGS sequence"/>
</dbReference>
<name>A0A838XGZ2_9ACTN</name>
<dbReference type="NCBIfam" id="TIGR04088">
    <property type="entry name" value="cognate_SipW"/>
    <property type="match status" value="1"/>
</dbReference>
<reference evidence="2 3" key="1">
    <citation type="submission" date="2020-07" db="EMBL/GenBank/DDBJ databases">
        <title>Draft genome and description of Aeromicrobium phoceense strain Marseille-Q0843 isolated from healthy skin swab.</title>
        <authorList>
            <person name="Boxberger M."/>
            <person name="La Scola B."/>
        </authorList>
    </citation>
    <scope>NUCLEOTIDE SEQUENCE [LARGE SCALE GENOMIC DNA]</scope>
    <source>
        <strain evidence="2 3">Marseille-Q0843</strain>
    </source>
</reference>
<dbReference type="AlphaFoldDB" id="A0A838XGZ2"/>
<keyword evidence="1" id="KW-0732">Signal</keyword>
<evidence type="ECO:0000256" key="1">
    <source>
        <dbReference type="SAM" id="SignalP"/>
    </source>
</evidence>
<evidence type="ECO:0008006" key="4">
    <source>
        <dbReference type="Google" id="ProtNLM"/>
    </source>
</evidence>
<evidence type="ECO:0000313" key="2">
    <source>
        <dbReference type="EMBL" id="MBA4609332.1"/>
    </source>
</evidence>
<feature type="chain" id="PRO_5039489465" description="SipW-cognate class signal peptide" evidence="1">
    <location>
        <begin position="26"/>
        <end position="197"/>
    </location>
</feature>
<keyword evidence="3" id="KW-1185">Reference proteome</keyword>
<protein>
    <recommendedName>
        <fullName evidence="4">SipW-cognate class signal peptide</fullName>
    </recommendedName>
</protein>
<feature type="signal peptide" evidence="1">
    <location>
        <begin position="1"/>
        <end position="25"/>
    </location>
</feature>
<gene>
    <name evidence="2" type="ORF">H1W00_12655</name>
</gene>
<comment type="caution">
    <text evidence="2">The sequence shown here is derived from an EMBL/GenBank/DDBJ whole genome shotgun (WGS) entry which is preliminary data.</text>
</comment>
<organism evidence="2 3">
    <name type="scientific">Aeromicrobium phoceense</name>
    <dbReference type="NCBI Taxonomy" id="2754045"/>
    <lineage>
        <taxon>Bacteria</taxon>
        <taxon>Bacillati</taxon>
        <taxon>Actinomycetota</taxon>
        <taxon>Actinomycetes</taxon>
        <taxon>Propionibacteriales</taxon>
        <taxon>Nocardioidaceae</taxon>
        <taxon>Aeromicrobium</taxon>
    </lineage>
</organism>
<evidence type="ECO:0000313" key="3">
    <source>
        <dbReference type="Proteomes" id="UP000550354"/>
    </source>
</evidence>
<proteinExistence type="predicted"/>
<sequence length="197" mass="19594">MAMRRTRALLGLGLALGLTSVNTLAYWTDEAQLTSGTIQSGSLDLLIDGELSGQGGAVTRTALSASSLIPGESFAFTVPVQRRANTAGFGLSATATSAGGLASHLRWSVFEGTAGTQTTNANGLRSASCTGTSVSTGVALGSTGQSVIGGTNPVVNLGGATFSKTLCIQVSLPSTASNAAQSTSATTTFSLTASQLL</sequence>
<accession>A0A838XGZ2</accession>
<dbReference type="EMBL" id="JACEOG010000001">
    <property type="protein sequence ID" value="MBA4609332.1"/>
    <property type="molecule type" value="Genomic_DNA"/>
</dbReference>